<evidence type="ECO:0000313" key="3">
    <source>
        <dbReference type="Proteomes" id="UP001595812"/>
    </source>
</evidence>
<gene>
    <name evidence="2" type="ORF">ACFOSX_13180</name>
</gene>
<feature type="coiled-coil region" evidence="1">
    <location>
        <begin position="89"/>
        <end position="116"/>
    </location>
</feature>
<name>A0ABV8AJF0_9FLAO</name>
<comment type="caution">
    <text evidence="2">The sequence shown here is derived from an EMBL/GenBank/DDBJ whole genome shotgun (WGS) entry which is preliminary data.</text>
</comment>
<keyword evidence="3" id="KW-1185">Reference proteome</keyword>
<dbReference type="InterPro" id="IPR024623">
    <property type="entry name" value="YtxH"/>
</dbReference>
<dbReference type="EMBL" id="JBHSAT010000023">
    <property type="protein sequence ID" value="MFC3878186.1"/>
    <property type="molecule type" value="Genomic_DNA"/>
</dbReference>
<dbReference type="Pfam" id="PF12732">
    <property type="entry name" value="YtxH"/>
    <property type="match status" value="1"/>
</dbReference>
<accession>A0ABV8AJF0</accession>
<evidence type="ECO:0000313" key="2">
    <source>
        <dbReference type="EMBL" id="MFC3878186.1"/>
    </source>
</evidence>
<reference evidence="3" key="1">
    <citation type="journal article" date="2019" name="Int. J. Syst. Evol. Microbiol.">
        <title>The Global Catalogue of Microorganisms (GCM) 10K type strain sequencing project: providing services to taxonomists for standard genome sequencing and annotation.</title>
        <authorList>
            <consortium name="The Broad Institute Genomics Platform"/>
            <consortium name="The Broad Institute Genome Sequencing Center for Infectious Disease"/>
            <person name="Wu L."/>
            <person name="Ma J."/>
        </authorList>
    </citation>
    <scope>NUCLEOTIDE SEQUENCE [LARGE SCALE GENOMIC DNA]</scope>
    <source>
        <strain evidence="3">CECT 8979</strain>
    </source>
</reference>
<evidence type="ECO:0000256" key="1">
    <source>
        <dbReference type="SAM" id="Coils"/>
    </source>
</evidence>
<dbReference type="PANTHER" id="PTHR35792:SF2">
    <property type="entry name" value="GENERAL STRESS PROTEIN"/>
    <property type="match status" value="1"/>
</dbReference>
<sequence>MSKSSNTVLGLLAGTAIGATLGILFAPDKGSITRQRLSEEAINAKDNLATKATEVRSKVAETYVDKKGTFDEKMDSILTSASYKAEDVITSLESKLQDLKARNKRLQKNKVVQGDNA</sequence>
<keyword evidence="1" id="KW-0175">Coiled coil</keyword>
<dbReference type="PANTHER" id="PTHR35792">
    <property type="entry name" value="GENERAL STRESS PROTEIN"/>
    <property type="match status" value="1"/>
</dbReference>
<protein>
    <submittedName>
        <fullName evidence="2">YtxH domain-containing protein</fullName>
    </submittedName>
</protein>
<dbReference type="InterPro" id="IPR052928">
    <property type="entry name" value="Desiccation-related_membrane"/>
</dbReference>
<dbReference type="Proteomes" id="UP001595812">
    <property type="component" value="Unassembled WGS sequence"/>
</dbReference>
<dbReference type="Gene3D" id="1.20.120.20">
    <property type="entry name" value="Apolipoprotein"/>
    <property type="match status" value="1"/>
</dbReference>
<proteinExistence type="predicted"/>
<organism evidence="2 3">
    <name type="scientific">Winogradskyella maritima</name>
    <dbReference type="NCBI Taxonomy" id="1517766"/>
    <lineage>
        <taxon>Bacteria</taxon>
        <taxon>Pseudomonadati</taxon>
        <taxon>Bacteroidota</taxon>
        <taxon>Flavobacteriia</taxon>
        <taxon>Flavobacteriales</taxon>
        <taxon>Flavobacteriaceae</taxon>
        <taxon>Winogradskyella</taxon>
    </lineage>
</organism>
<dbReference type="RefSeq" id="WP_386102062.1">
    <property type="nucleotide sequence ID" value="NZ_JBHSAT010000023.1"/>
</dbReference>